<dbReference type="EMBL" id="KI546134">
    <property type="protein sequence ID" value="EST43744.1"/>
    <property type="molecule type" value="Genomic_DNA"/>
</dbReference>
<feature type="region of interest" description="Disordered" evidence="6">
    <location>
        <begin position="1"/>
        <end position="21"/>
    </location>
</feature>
<comment type="subcellular location">
    <subcellularLocation>
        <location evidence="1">Cell membrane</location>
        <topology evidence="1">Multi-pass membrane protein</topology>
    </subcellularLocation>
</comment>
<feature type="transmembrane region" description="Helical" evidence="7">
    <location>
        <begin position="405"/>
        <end position="430"/>
    </location>
</feature>
<proteinExistence type="predicted"/>
<keyword evidence="4 7" id="KW-1133">Transmembrane helix</keyword>
<evidence type="ECO:0000313" key="9">
    <source>
        <dbReference type="EMBL" id="KAH0570837.1"/>
    </source>
</evidence>
<feature type="transmembrane region" description="Helical" evidence="7">
    <location>
        <begin position="34"/>
        <end position="54"/>
    </location>
</feature>
<evidence type="ECO:0000256" key="3">
    <source>
        <dbReference type="ARBA" id="ARBA00022692"/>
    </source>
</evidence>
<dbReference type="EMBL" id="AUWU02000007">
    <property type="protein sequence ID" value="KAH0570837.1"/>
    <property type="molecule type" value="Genomic_DNA"/>
</dbReference>
<feature type="transmembrane region" description="Helical" evidence="7">
    <location>
        <begin position="118"/>
        <end position="141"/>
    </location>
</feature>
<feature type="compositionally biased region" description="Acidic residues" evidence="6">
    <location>
        <begin position="1"/>
        <end position="11"/>
    </location>
</feature>
<evidence type="ECO:0000256" key="1">
    <source>
        <dbReference type="ARBA" id="ARBA00004651"/>
    </source>
</evidence>
<evidence type="ECO:0000256" key="4">
    <source>
        <dbReference type="ARBA" id="ARBA00022989"/>
    </source>
</evidence>
<evidence type="ECO:0000256" key="2">
    <source>
        <dbReference type="ARBA" id="ARBA00022475"/>
    </source>
</evidence>
<feature type="transmembrane region" description="Helical" evidence="7">
    <location>
        <begin position="211"/>
        <end position="232"/>
    </location>
</feature>
<keyword evidence="10" id="KW-1185">Reference proteome</keyword>
<reference evidence="9" key="2">
    <citation type="submission" date="2020-12" db="EMBL/GenBank/DDBJ databases">
        <title>New Spironucleus salmonicida genome in near-complete chromosomes.</title>
        <authorList>
            <person name="Xu F."/>
            <person name="Kurt Z."/>
            <person name="Jimenez-Gonzalez A."/>
            <person name="Astvaldsson A."/>
            <person name="Andersson J.O."/>
            <person name="Svard S.G."/>
        </authorList>
    </citation>
    <scope>NUCLEOTIDE SEQUENCE</scope>
    <source>
        <strain evidence="9">ATCC 50377</strain>
    </source>
</reference>
<keyword evidence="2" id="KW-1003">Cell membrane</keyword>
<sequence length="520" mass="59624">MSEDNKDDENFAPEPSPTDNLHEYYVKTDPSKMILGAFIPSILQNILATFSYLLSYSIQTLYFGDQTIYSYASFMPIWFIFAILVPCSAAEVTALQYAKLIGRRAAVDEFQQFFARSIWVMALSGVLGSAMSLGMSVVLFGRLHASPTYRLFYYVWSALYPLLVAFSFGPNFWFRTENRKFLIFCRFSYQFVTQLLIEYALYYLFAPSSPWPTLVALIASFSLTTAWQVFLIKEKTIFSILVRYVVRFDLGLCKALFVPQTWLVEAKAIFLPFIDIFFRVAAQSGEAAAVLICLHFASQYEDKFYQFATYLDLTLYYMFGALFKIVGNTLYQVILTPIHVNFSILQYNRTLEIVKKALTWYVILTAVIALVFYFIFSQLASFLTFNQDDQTHNLTFLYFRDYRAHLGIIAIVTTVSNSLEGLIMTALAFSGLDSNRFYPLSLLLVRVGIAVYGGAQLMTEVGEFAQFGYVLLFANCGAAICGVLWLAFYVVKFKLVWKEKRQRKKVSLDEEMAKMKEEEE</sequence>
<feature type="transmembrane region" description="Helical" evidence="7">
    <location>
        <begin position="467"/>
        <end position="491"/>
    </location>
</feature>
<accession>V6LSJ5</accession>
<evidence type="ECO:0000256" key="7">
    <source>
        <dbReference type="SAM" id="Phobius"/>
    </source>
</evidence>
<feature type="transmembrane region" description="Helical" evidence="7">
    <location>
        <begin position="360"/>
        <end position="385"/>
    </location>
</feature>
<gene>
    <name evidence="8" type="ORF">SS50377_16476</name>
    <name evidence="9" type="ORF">SS50377_27129</name>
</gene>
<dbReference type="InterPro" id="IPR051327">
    <property type="entry name" value="MATE_MepA_subfamily"/>
</dbReference>
<evidence type="ECO:0000313" key="8">
    <source>
        <dbReference type="EMBL" id="EST43744.1"/>
    </source>
</evidence>
<keyword evidence="5 7" id="KW-0472">Membrane</keyword>
<dbReference type="AlphaFoldDB" id="V6LSJ5"/>
<organism evidence="8">
    <name type="scientific">Spironucleus salmonicida</name>
    <dbReference type="NCBI Taxonomy" id="348837"/>
    <lineage>
        <taxon>Eukaryota</taxon>
        <taxon>Metamonada</taxon>
        <taxon>Diplomonadida</taxon>
        <taxon>Hexamitidae</taxon>
        <taxon>Hexamitinae</taxon>
        <taxon>Spironucleus</taxon>
    </lineage>
</organism>
<dbReference type="GO" id="GO:0005886">
    <property type="term" value="C:plasma membrane"/>
    <property type="evidence" value="ECO:0007669"/>
    <property type="project" value="UniProtKB-SubCell"/>
</dbReference>
<keyword evidence="3 7" id="KW-0812">Transmembrane</keyword>
<dbReference type="VEuPathDB" id="GiardiaDB:SS50377_27129"/>
<reference evidence="8 9" key="1">
    <citation type="journal article" date="2014" name="PLoS Genet.">
        <title>The Genome of Spironucleus salmonicida Highlights a Fish Pathogen Adapted to Fluctuating Environments.</title>
        <authorList>
            <person name="Xu F."/>
            <person name="Jerlstrom-Hultqvist J."/>
            <person name="Einarsson E."/>
            <person name="Astvaldsson A."/>
            <person name="Svard S.G."/>
            <person name="Andersson J.O."/>
        </authorList>
    </citation>
    <scope>NUCLEOTIDE SEQUENCE</scope>
    <source>
        <strain evidence="9">ATCC 50377</strain>
    </source>
</reference>
<dbReference type="Proteomes" id="UP000018208">
    <property type="component" value="Unassembled WGS sequence"/>
</dbReference>
<evidence type="ECO:0000313" key="10">
    <source>
        <dbReference type="Proteomes" id="UP000018208"/>
    </source>
</evidence>
<protein>
    <submittedName>
        <fullName evidence="8">DinF protein</fullName>
    </submittedName>
</protein>
<dbReference type="PANTHER" id="PTHR43823">
    <property type="entry name" value="SPORULATION PROTEIN YKVU"/>
    <property type="match status" value="1"/>
</dbReference>
<feature type="transmembrane region" description="Helical" evidence="7">
    <location>
        <begin position="276"/>
        <end position="297"/>
    </location>
</feature>
<name>V6LSJ5_9EUKA</name>
<dbReference type="PANTHER" id="PTHR43823:SF3">
    <property type="entry name" value="MULTIDRUG EXPORT PROTEIN MEPA"/>
    <property type="match status" value="1"/>
</dbReference>
<evidence type="ECO:0000256" key="5">
    <source>
        <dbReference type="ARBA" id="ARBA00023136"/>
    </source>
</evidence>
<feature type="transmembrane region" description="Helical" evidence="7">
    <location>
        <begin position="437"/>
        <end position="455"/>
    </location>
</feature>
<feature type="transmembrane region" description="Helical" evidence="7">
    <location>
        <begin position="74"/>
        <end position="97"/>
    </location>
</feature>
<feature type="transmembrane region" description="Helical" evidence="7">
    <location>
        <begin position="153"/>
        <end position="174"/>
    </location>
</feature>
<evidence type="ECO:0000256" key="6">
    <source>
        <dbReference type="SAM" id="MobiDB-lite"/>
    </source>
</evidence>